<dbReference type="InterPro" id="IPR052567">
    <property type="entry name" value="OP_Dioxygenase"/>
</dbReference>
<name>A0ABX0K2Z2_9PROT</name>
<dbReference type="CDD" id="cd00077">
    <property type="entry name" value="HDc"/>
    <property type="match status" value="1"/>
</dbReference>
<accession>A0ABX0K2Z2</accession>
<sequence length="186" mass="21100">MFISFDEAKAEDWAPIGRKFEIFQGELVGHIVTSLNLLRTLDLGYPVDRYEHCLQTATLALRAGADDETIVCALIHDIGDVLAPNNHGAFAATMIAPYISPENTWMVENHEAFQGYYYAEYFGGDPNARNVFKGHPAYERTARFTDQWDQKAFNRDYDTMPLEAFIPFLNRIFTRPAWGSHSKAGN</sequence>
<evidence type="ECO:0000259" key="1">
    <source>
        <dbReference type="Pfam" id="PF01966"/>
    </source>
</evidence>
<dbReference type="RefSeq" id="WP_173571271.1">
    <property type="nucleotide sequence ID" value="NZ_WOSY01000027.1"/>
</dbReference>
<keyword evidence="3" id="KW-1185">Reference proteome</keyword>
<gene>
    <name evidence="2" type="ORF">GOB81_15760</name>
</gene>
<dbReference type="PANTHER" id="PTHR40202:SF1">
    <property type="entry name" value="HD DOMAIN-CONTAINING PROTEIN"/>
    <property type="match status" value="1"/>
</dbReference>
<comment type="caution">
    <text evidence="2">The sequence shown here is derived from an EMBL/GenBank/DDBJ whole genome shotgun (WGS) entry which is preliminary data.</text>
</comment>
<dbReference type="EMBL" id="WOSY01000027">
    <property type="protein sequence ID" value="NHN90053.1"/>
    <property type="molecule type" value="Genomic_DNA"/>
</dbReference>
<dbReference type="SUPFAM" id="SSF109604">
    <property type="entry name" value="HD-domain/PDEase-like"/>
    <property type="match status" value="1"/>
</dbReference>
<proteinExistence type="predicted"/>
<evidence type="ECO:0000313" key="2">
    <source>
        <dbReference type="EMBL" id="NHN90053.1"/>
    </source>
</evidence>
<dbReference type="Proteomes" id="UP000631653">
    <property type="component" value="Unassembled WGS sequence"/>
</dbReference>
<protein>
    <submittedName>
        <fullName evidence="2">HD domain-containing protein</fullName>
    </submittedName>
</protein>
<dbReference type="InterPro" id="IPR003607">
    <property type="entry name" value="HD/PDEase_dom"/>
</dbReference>
<dbReference type="PANTHER" id="PTHR40202">
    <property type="match status" value="1"/>
</dbReference>
<dbReference type="InterPro" id="IPR006674">
    <property type="entry name" value="HD_domain"/>
</dbReference>
<reference evidence="2 3" key="1">
    <citation type="journal article" date="2020" name="Int. J. Syst. Evol. Microbiol.">
        <title>Novel acetic acid bacteria from cider fermentations: Acetobacter conturbans sp. nov. and Acetobacter fallax sp. nov.</title>
        <authorList>
            <person name="Sombolestani A.S."/>
            <person name="Cleenwerck I."/>
            <person name="Cnockaert M."/>
            <person name="Borremans W."/>
            <person name="Wieme A.D."/>
            <person name="De Vuyst L."/>
            <person name="Vandamme P."/>
        </authorList>
    </citation>
    <scope>NUCLEOTIDE SEQUENCE [LARGE SCALE GENOMIC DNA]</scope>
    <source>
        <strain evidence="2 3">LMG 1627</strain>
    </source>
</reference>
<organism evidence="2 3">
    <name type="scientific">Acetobacter conturbans</name>
    <dbReference type="NCBI Taxonomy" id="1737472"/>
    <lineage>
        <taxon>Bacteria</taxon>
        <taxon>Pseudomonadati</taxon>
        <taxon>Pseudomonadota</taxon>
        <taxon>Alphaproteobacteria</taxon>
        <taxon>Acetobacterales</taxon>
        <taxon>Acetobacteraceae</taxon>
        <taxon>Acetobacter</taxon>
    </lineage>
</organism>
<dbReference type="Gene3D" id="1.10.3210.10">
    <property type="entry name" value="Hypothetical protein af1432"/>
    <property type="match status" value="1"/>
</dbReference>
<evidence type="ECO:0000313" key="3">
    <source>
        <dbReference type="Proteomes" id="UP000631653"/>
    </source>
</evidence>
<feature type="domain" description="HD" evidence="1">
    <location>
        <begin position="49"/>
        <end position="110"/>
    </location>
</feature>
<dbReference type="Pfam" id="PF01966">
    <property type="entry name" value="HD"/>
    <property type="match status" value="1"/>
</dbReference>